<feature type="domain" description="HTH myb-type" evidence="5">
    <location>
        <begin position="473"/>
        <end position="533"/>
    </location>
</feature>
<dbReference type="PANTHER" id="PTHR46993">
    <property type="entry name" value="MYB TRANSCRIPTION FACTOR"/>
    <property type="match status" value="1"/>
</dbReference>
<organism evidence="6 7">
    <name type="scientific">Dillenia turbinata</name>
    <dbReference type="NCBI Taxonomy" id="194707"/>
    <lineage>
        <taxon>Eukaryota</taxon>
        <taxon>Viridiplantae</taxon>
        <taxon>Streptophyta</taxon>
        <taxon>Embryophyta</taxon>
        <taxon>Tracheophyta</taxon>
        <taxon>Spermatophyta</taxon>
        <taxon>Magnoliopsida</taxon>
        <taxon>eudicotyledons</taxon>
        <taxon>Gunneridae</taxon>
        <taxon>Pentapetalae</taxon>
        <taxon>Dilleniales</taxon>
        <taxon>Dilleniaceae</taxon>
        <taxon>Dillenia</taxon>
    </lineage>
</organism>
<dbReference type="Gene3D" id="1.10.246.220">
    <property type="match status" value="1"/>
</dbReference>
<gene>
    <name evidence="6" type="ORF">RJ641_024595</name>
</gene>
<dbReference type="EMBL" id="JBAMMX010000003">
    <property type="protein sequence ID" value="KAK6943493.1"/>
    <property type="molecule type" value="Genomic_DNA"/>
</dbReference>
<evidence type="ECO:0000256" key="3">
    <source>
        <dbReference type="SAM" id="MobiDB-lite"/>
    </source>
</evidence>
<keyword evidence="2" id="KW-0539">Nucleus</keyword>
<dbReference type="InterPro" id="IPR001005">
    <property type="entry name" value="SANT/Myb"/>
</dbReference>
<dbReference type="AlphaFoldDB" id="A0AAN8VZ59"/>
<comment type="subcellular location">
    <subcellularLocation>
        <location evidence="1">Nucleus</location>
    </subcellularLocation>
</comment>
<dbReference type="SMART" id="SM00717">
    <property type="entry name" value="SANT"/>
    <property type="match status" value="1"/>
</dbReference>
<dbReference type="PANTHER" id="PTHR46993:SF6">
    <property type="entry name" value="MYB TRANSCRIPTION FACTOR"/>
    <property type="match status" value="1"/>
</dbReference>
<evidence type="ECO:0000259" key="4">
    <source>
        <dbReference type="PROSITE" id="PS50090"/>
    </source>
</evidence>
<sequence>MDEDICCWILEYLLRQHQLEDSILNRLLTIFPVSDNEVRLKRMILLRGIQSELGTGGVSEKVLELLEFMEELDHRGGTPTSEKMRGAYCAAVVDCTMKLVIGSADVELQLFNAVKRIWKGRVLVMQKLGSVGLITDEIRKWRDEFEKGLWNEAERGEVLRKGAEVDAVRLVREYVEEAWESLGPSFLELAAETFIKKKRECEMEGNVCRNLDNKKEHGDVCNDEDMNLPPRNNEKAAVSYEDATTLCPVDNDDAAVMDEEGHDLGGDDNNRVANSAIVQLAGAVESQETQKRNRMKRKHVAGHARHRCIRRVEIGGSKNSDSEEEPNQFDTLPTPAVNKAQEALKTSSMELQAAVKDPLPDALRMAERLALERPSVENPNRGNESTGNTSAEKSLDGNPANESNLENQESRRQSDVHKCNLMERNSTAHTVEWDDSDDGASEGLPDQARRPHLCSPNTRFVSPLRKRDAAPFGRRRQKKKWSVEEEDKLMQGVKKFGEGNWKLILDCYREVFQERTSTDLKDKWRNLMRYPKAGHI</sequence>
<dbReference type="InterPro" id="IPR009057">
    <property type="entry name" value="Homeodomain-like_sf"/>
</dbReference>
<feature type="region of interest" description="Disordered" evidence="3">
    <location>
        <begin position="285"/>
        <end position="335"/>
    </location>
</feature>
<dbReference type="SUPFAM" id="SSF46689">
    <property type="entry name" value="Homeodomain-like"/>
    <property type="match status" value="1"/>
</dbReference>
<dbReference type="GO" id="GO:0005634">
    <property type="term" value="C:nucleus"/>
    <property type="evidence" value="ECO:0007669"/>
    <property type="project" value="UniProtKB-SubCell"/>
</dbReference>
<proteinExistence type="predicted"/>
<dbReference type="Proteomes" id="UP001370490">
    <property type="component" value="Unassembled WGS sequence"/>
</dbReference>
<comment type="caution">
    <text evidence="6">The sequence shown here is derived from an EMBL/GenBank/DDBJ whole genome shotgun (WGS) entry which is preliminary data.</text>
</comment>
<evidence type="ECO:0000313" key="6">
    <source>
        <dbReference type="EMBL" id="KAK6943493.1"/>
    </source>
</evidence>
<feature type="region of interest" description="Disordered" evidence="3">
    <location>
        <begin position="427"/>
        <end position="481"/>
    </location>
</feature>
<evidence type="ECO:0000313" key="7">
    <source>
        <dbReference type="Proteomes" id="UP001370490"/>
    </source>
</evidence>
<protein>
    <submittedName>
        <fullName evidence="6">SANT/Myb domain</fullName>
    </submittedName>
</protein>
<feature type="compositionally biased region" description="Basic residues" evidence="3">
    <location>
        <begin position="292"/>
        <end position="309"/>
    </location>
</feature>
<reference evidence="6 7" key="1">
    <citation type="submission" date="2023-12" db="EMBL/GenBank/DDBJ databases">
        <title>A high-quality genome assembly for Dillenia turbinata (Dilleniales).</title>
        <authorList>
            <person name="Chanderbali A."/>
        </authorList>
    </citation>
    <scope>NUCLEOTIDE SEQUENCE [LARGE SCALE GENOMIC DNA]</scope>
    <source>
        <strain evidence="6">LSX21</strain>
        <tissue evidence="6">Leaf</tissue>
    </source>
</reference>
<evidence type="ECO:0000256" key="2">
    <source>
        <dbReference type="ARBA" id="ARBA00023242"/>
    </source>
</evidence>
<evidence type="ECO:0000259" key="5">
    <source>
        <dbReference type="PROSITE" id="PS51294"/>
    </source>
</evidence>
<keyword evidence="7" id="KW-1185">Reference proteome</keyword>
<accession>A0AAN8VZ59</accession>
<feature type="domain" description="Myb-like" evidence="4">
    <location>
        <begin position="473"/>
        <end position="528"/>
    </location>
</feature>
<feature type="region of interest" description="Disordered" evidence="3">
    <location>
        <begin position="371"/>
        <end position="415"/>
    </location>
</feature>
<dbReference type="PROSITE" id="PS50090">
    <property type="entry name" value="MYB_LIKE"/>
    <property type="match status" value="1"/>
</dbReference>
<dbReference type="PROSITE" id="PS51294">
    <property type="entry name" value="HTH_MYB"/>
    <property type="match status" value="1"/>
</dbReference>
<evidence type="ECO:0000256" key="1">
    <source>
        <dbReference type="ARBA" id="ARBA00004123"/>
    </source>
</evidence>
<feature type="compositionally biased region" description="Polar residues" evidence="3">
    <location>
        <begin position="377"/>
        <end position="392"/>
    </location>
</feature>
<dbReference type="Pfam" id="PF00249">
    <property type="entry name" value="Myb_DNA-binding"/>
    <property type="match status" value="1"/>
</dbReference>
<name>A0AAN8VZ59_9MAGN</name>
<dbReference type="InterPro" id="IPR017930">
    <property type="entry name" value="Myb_dom"/>
</dbReference>
<dbReference type="CDD" id="cd11660">
    <property type="entry name" value="SANT_TRF"/>
    <property type="match status" value="1"/>
</dbReference>